<comment type="caution">
    <text evidence="2">The sequence shown here is derived from an EMBL/GenBank/DDBJ whole genome shotgun (WGS) entry which is preliminary data.</text>
</comment>
<name>A0A4Y2FET2_ARAVE</name>
<gene>
    <name evidence="2" type="primary">R1A1-elementORF2_662</name>
    <name evidence="2" type="ORF">AVEN_97031_1</name>
</gene>
<evidence type="ECO:0000259" key="1">
    <source>
        <dbReference type="PROSITE" id="PS50878"/>
    </source>
</evidence>
<dbReference type="EMBL" id="BGPR01000895">
    <property type="protein sequence ID" value="GBM39417.1"/>
    <property type="molecule type" value="Genomic_DNA"/>
</dbReference>
<proteinExistence type="predicted"/>
<evidence type="ECO:0000313" key="2">
    <source>
        <dbReference type="EMBL" id="GBM39417.1"/>
    </source>
</evidence>
<dbReference type="OrthoDB" id="6515318at2759"/>
<feature type="domain" description="Reverse transcriptase" evidence="1">
    <location>
        <begin position="1"/>
        <end position="154"/>
    </location>
</feature>
<dbReference type="InterPro" id="IPR000477">
    <property type="entry name" value="RT_dom"/>
</dbReference>
<organism evidence="2 3">
    <name type="scientific">Araneus ventricosus</name>
    <name type="common">Orbweaver spider</name>
    <name type="synonym">Epeira ventricosa</name>
    <dbReference type="NCBI Taxonomy" id="182803"/>
    <lineage>
        <taxon>Eukaryota</taxon>
        <taxon>Metazoa</taxon>
        <taxon>Ecdysozoa</taxon>
        <taxon>Arthropoda</taxon>
        <taxon>Chelicerata</taxon>
        <taxon>Arachnida</taxon>
        <taxon>Araneae</taxon>
        <taxon>Araneomorphae</taxon>
        <taxon>Entelegynae</taxon>
        <taxon>Araneoidea</taxon>
        <taxon>Araneidae</taxon>
        <taxon>Araneus</taxon>
    </lineage>
</organism>
<reference evidence="2 3" key="1">
    <citation type="journal article" date="2019" name="Sci. Rep.">
        <title>Orb-weaving spider Araneus ventricosus genome elucidates the spidroin gene catalogue.</title>
        <authorList>
            <person name="Kono N."/>
            <person name="Nakamura H."/>
            <person name="Ohtoshi R."/>
            <person name="Moran D.A.P."/>
            <person name="Shinohara A."/>
            <person name="Yoshida Y."/>
            <person name="Fujiwara M."/>
            <person name="Mori M."/>
            <person name="Tomita M."/>
            <person name="Arakawa K."/>
        </authorList>
    </citation>
    <scope>NUCLEOTIDE SEQUENCE [LARGE SCALE GENOMIC DNA]</scope>
</reference>
<accession>A0A4Y2FET2</accession>
<dbReference type="PROSITE" id="PS50878">
    <property type="entry name" value="RT_POL"/>
    <property type="match status" value="1"/>
</dbReference>
<keyword evidence="3" id="KW-1185">Reference proteome</keyword>
<sequence length="200" mass="22271">MAARAPSSPAGPETLVVKFSGIQVVITTPLGPASLPQNQGCPQGSYTGPAFSNFLANEVLSKISPSGVHLQAFTDDFVSLIEANTKAKVKTLANEAISEFRAWSDSHQLQISTNKSSYLHFNENKNGPRWSERIRWGNSNLKRSSTIKYLGILIDEKLNYVAHLQEIKSKTFQIYRKRKCVDANNWGLSKAIRRNLQDSY</sequence>
<dbReference type="Pfam" id="PF00078">
    <property type="entry name" value="RVT_1"/>
    <property type="match status" value="1"/>
</dbReference>
<protein>
    <recommendedName>
        <fullName evidence="1">Reverse transcriptase domain-containing protein</fullName>
    </recommendedName>
</protein>
<dbReference type="AlphaFoldDB" id="A0A4Y2FET2"/>
<dbReference type="Proteomes" id="UP000499080">
    <property type="component" value="Unassembled WGS sequence"/>
</dbReference>
<evidence type="ECO:0000313" key="3">
    <source>
        <dbReference type="Proteomes" id="UP000499080"/>
    </source>
</evidence>